<dbReference type="RefSeq" id="WP_100756423.1">
    <property type="nucleotide sequence ID" value="NZ_NPDP01000042.1"/>
</dbReference>
<protein>
    <submittedName>
        <fullName evidence="1">Uncharacterized protein</fullName>
    </submittedName>
</protein>
<sequence>MYESHFDKNERYLPTLTCDTFEFEESIIYVYYFPSEATIKKLLQEANSRGDKTLGGGYSATKHKPHTSKGEYHLHIYSGNNQIGAINKSGTTHDAFHGSQIPKSLIPKLKRAFPGFEIPANGLLESAFKLNPNLESYSEKIDELYNDAKTYLIE</sequence>
<organism evidence="1 2">
    <name type="scientific">Leptospira kmetyi</name>
    <dbReference type="NCBI Taxonomy" id="408139"/>
    <lineage>
        <taxon>Bacteria</taxon>
        <taxon>Pseudomonadati</taxon>
        <taxon>Spirochaetota</taxon>
        <taxon>Spirochaetia</taxon>
        <taxon>Leptospirales</taxon>
        <taxon>Leptospiraceae</taxon>
        <taxon>Leptospira</taxon>
    </lineage>
</organism>
<dbReference type="EMBL" id="NPDP01000042">
    <property type="protein sequence ID" value="PJZ28320.1"/>
    <property type="molecule type" value="Genomic_DNA"/>
</dbReference>
<keyword evidence="2" id="KW-1185">Reference proteome</keyword>
<proteinExistence type="predicted"/>
<evidence type="ECO:0000313" key="1">
    <source>
        <dbReference type="EMBL" id="PJZ28320.1"/>
    </source>
</evidence>
<reference evidence="1 2" key="1">
    <citation type="submission" date="2017-07" db="EMBL/GenBank/DDBJ databases">
        <title>Leptospira spp. isolated from tropical soils.</title>
        <authorList>
            <person name="Thibeaux R."/>
            <person name="Iraola G."/>
            <person name="Ferres I."/>
            <person name="Bierque E."/>
            <person name="Girault D."/>
            <person name="Soupe-Gilbert M.-E."/>
            <person name="Picardeau M."/>
            <person name="Goarant C."/>
        </authorList>
    </citation>
    <scope>NUCLEOTIDE SEQUENCE [LARGE SCALE GENOMIC DNA]</scope>
    <source>
        <strain evidence="1 2">JW2-C-B1</strain>
    </source>
</reference>
<evidence type="ECO:0000313" key="2">
    <source>
        <dbReference type="Proteomes" id="UP000231919"/>
    </source>
</evidence>
<accession>A0ABX4N4T5</accession>
<dbReference type="Proteomes" id="UP000231919">
    <property type="component" value="Unassembled WGS sequence"/>
</dbReference>
<comment type="caution">
    <text evidence="1">The sequence shown here is derived from an EMBL/GenBank/DDBJ whole genome shotgun (WGS) entry which is preliminary data.</text>
</comment>
<name>A0ABX4N4T5_9LEPT</name>
<gene>
    <name evidence="1" type="ORF">CH378_18540</name>
</gene>